<dbReference type="OrthoDB" id="6683829at2759"/>
<proteinExistence type="predicted"/>
<comment type="caution">
    <text evidence="1">The sequence shown here is derived from an EMBL/GenBank/DDBJ whole genome shotgun (WGS) entry which is preliminary data.</text>
</comment>
<dbReference type="EMBL" id="CAKOFQ010006653">
    <property type="protein sequence ID" value="CAH1954106.1"/>
    <property type="molecule type" value="Genomic_DNA"/>
</dbReference>
<evidence type="ECO:0000313" key="2">
    <source>
        <dbReference type="Proteomes" id="UP001152888"/>
    </source>
</evidence>
<name>A0A9P0JKN8_ACAOB</name>
<dbReference type="AlphaFoldDB" id="A0A9P0JKN8"/>
<sequence>MSRIFNPRLLKKISQYVVIQRLNLYVTRLQKQTVTTSHKIAIFSIGCTAMSGISTNTSRVDVNEDLNKALVEGDTALLKLIEQLKEFVSVVSSEYRACLVKQMEITDKALTVGPLSEAWDEIPHYRTLASELLKELYEYQLLFHTIGQMASDQSLDRLVLGSNENLSEVSRRYKELEVIVKKEFEKNKKAEMALLEKHRYSILFNGVTTEDDYNDNL</sequence>
<protein>
    <submittedName>
        <fullName evidence="1">Uncharacterized protein</fullName>
    </submittedName>
</protein>
<organism evidence="1 2">
    <name type="scientific">Acanthoscelides obtectus</name>
    <name type="common">Bean weevil</name>
    <name type="synonym">Bruchus obtectus</name>
    <dbReference type="NCBI Taxonomy" id="200917"/>
    <lineage>
        <taxon>Eukaryota</taxon>
        <taxon>Metazoa</taxon>
        <taxon>Ecdysozoa</taxon>
        <taxon>Arthropoda</taxon>
        <taxon>Hexapoda</taxon>
        <taxon>Insecta</taxon>
        <taxon>Pterygota</taxon>
        <taxon>Neoptera</taxon>
        <taxon>Endopterygota</taxon>
        <taxon>Coleoptera</taxon>
        <taxon>Polyphaga</taxon>
        <taxon>Cucujiformia</taxon>
        <taxon>Chrysomeloidea</taxon>
        <taxon>Chrysomelidae</taxon>
        <taxon>Bruchinae</taxon>
        <taxon>Bruchini</taxon>
        <taxon>Acanthoscelides</taxon>
    </lineage>
</organism>
<accession>A0A9P0JKN8</accession>
<evidence type="ECO:0000313" key="1">
    <source>
        <dbReference type="EMBL" id="CAH1954106.1"/>
    </source>
</evidence>
<gene>
    <name evidence="1" type="ORF">ACAOBT_LOCUS368</name>
</gene>
<keyword evidence="2" id="KW-1185">Reference proteome</keyword>
<dbReference type="Proteomes" id="UP001152888">
    <property type="component" value="Unassembled WGS sequence"/>
</dbReference>
<reference evidence="1" key="1">
    <citation type="submission" date="2022-03" db="EMBL/GenBank/DDBJ databases">
        <authorList>
            <person name="Sayadi A."/>
        </authorList>
    </citation>
    <scope>NUCLEOTIDE SEQUENCE</scope>
</reference>